<organism evidence="2 3">
    <name type="scientific">Maritimibacter alkaliphilus HTCC2654</name>
    <dbReference type="NCBI Taxonomy" id="314271"/>
    <lineage>
        <taxon>Bacteria</taxon>
        <taxon>Pseudomonadati</taxon>
        <taxon>Pseudomonadota</taxon>
        <taxon>Alphaproteobacteria</taxon>
        <taxon>Rhodobacterales</taxon>
        <taxon>Roseobacteraceae</taxon>
        <taxon>Maritimibacter</taxon>
    </lineage>
</organism>
<dbReference type="Gene3D" id="1.10.10.10">
    <property type="entry name" value="Winged helix-like DNA-binding domain superfamily/Winged helix DNA-binding domain"/>
    <property type="match status" value="1"/>
</dbReference>
<dbReference type="PROSITE" id="PS50995">
    <property type="entry name" value="HTH_MARR_2"/>
    <property type="match status" value="1"/>
</dbReference>
<dbReference type="HOGENOM" id="CLU_083287_4_1_5"/>
<dbReference type="GO" id="GO:0006950">
    <property type="term" value="P:response to stress"/>
    <property type="evidence" value="ECO:0007669"/>
    <property type="project" value="TreeGrafter"/>
</dbReference>
<dbReference type="STRING" id="314271.RB2654_07586"/>
<accession>A3VIJ5</accession>
<dbReference type="eggNOG" id="COG1846">
    <property type="taxonomic scope" value="Bacteria"/>
</dbReference>
<evidence type="ECO:0000313" key="3">
    <source>
        <dbReference type="Proteomes" id="UP000002931"/>
    </source>
</evidence>
<dbReference type="PANTHER" id="PTHR33164:SF89">
    <property type="entry name" value="MARR FAMILY REGULATORY PROTEIN"/>
    <property type="match status" value="1"/>
</dbReference>
<dbReference type="EMBL" id="AAMT01000011">
    <property type="protein sequence ID" value="EAQ11926.1"/>
    <property type="molecule type" value="Genomic_DNA"/>
</dbReference>
<dbReference type="Proteomes" id="UP000002931">
    <property type="component" value="Unassembled WGS sequence"/>
</dbReference>
<dbReference type="Pfam" id="PF01047">
    <property type="entry name" value="MarR"/>
    <property type="match status" value="1"/>
</dbReference>
<dbReference type="SMART" id="SM00347">
    <property type="entry name" value="HTH_MARR"/>
    <property type="match status" value="1"/>
</dbReference>
<reference evidence="2 3" key="1">
    <citation type="journal article" date="2010" name="J. Bacteriol.">
        <title>Genome sequences of Pelagibaca bermudensis HTCC2601T and Maritimibacter alkaliphilus HTCC2654T, the type strains of two marine Roseobacter genera.</title>
        <authorList>
            <person name="Thrash J.C."/>
            <person name="Cho J.C."/>
            <person name="Ferriera S."/>
            <person name="Johnson J."/>
            <person name="Vergin K.L."/>
            <person name="Giovannoni S.J."/>
        </authorList>
    </citation>
    <scope>NUCLEOTIDE SEQUENCE [LARGE SCALE GENOMIC DNA]</scope>
    <source>
        <strain evidence="2 3">HTCC2654</strain>
    </source>
</reference>
<evidence type="ECO:0000259" key="1">
    <source>
        <dbReference type="PROSITE" id="PS50995"/>
    </source>
</evidence>
<dbReference type="InterPro" id="IPR036388">
    <property type="entry name" value="WH-like_DNA-bd_sf"/>
</dbReference>
<dbReference type="PRINTS" id="PR00598">
    <property type="entry name" value="HTHMARR"/>
</dbReference>
<dbReference type="InterPro" id="IPR039422">
    <property type="entry name" value="MarR/SlyA-like"/>
</dbReference>
<dbReference type="GO" id="GO:0003700">
    <property type="term" value="F:DNA-binding transcription factor activity"/>
    <property type="evidence" value="ECO:0007669"/>
    <property type="project" value="InterPro"/>
</dbReference>
<dbReference type="AlphaFoldDB" id="A3VIJ5"/>
<dbReference type="InterPro" id="IPR036390">
    <property type="entry name" value="WH_DNA-bd_sf"/>
</dbReference>
<comment type="caution">
    <text evidence="2">The sequence shown here is derived from an EMBL/GenBank/DDBJ whole genome shotgun (WGS) entry which is preliminary data.</text>
</comment>
<dbReference type="OrthoDB" id="8452803at2"/>
<sequence length="161" mass="17934">MPETLMRDVAELTVPGMLQNSVSYQIRLLQIASYKSFEQQMSSHGSAPRYFGLLKIVEANPGIPQTRLAEAIYLDRSSLVPILETLTREGWVERKKSTTDKRVRRVFLTKAGAENLARLEDEVTAHETMVTADLTPAEKATLLDLLARVDKTLRANFGGAS</sequence>
<protein>
    <submittedName>
        <fullName evidence="2">Bacterial regulatory protein, MarR</fullName>
    </submittedName>
</protein>
<dbReference type="InterPro" id="IPR000835">
    <property type="entry name" value="HTH_MarR-typ"/>
</dbReference>
<gene>
    <name evidence="2" type="ORF">RB2654_07586</name>
</gene>
<dbReference type="PANTHER" id="PTHR33164">
    <property type="entry name" value="TRANSCRIPTIONAL REGULATOR, MARR FAMILY"/>
    <property type="match status" value="1"/>
</dbReference>
<proteinExistence type="predicted"/>
<feature type="domain" description="HTH marR-type" evidence="1">
    <location>
        <begin position="19"/>
        <end position="151"/>
    </location>
</feature>
<evidence type="ECO:0000313" key="2">
    <source>
        <dbReference type="EMBL" id="EAQ11926.1"/>
    </source>
</evidence>
<dbReference type="RefSeq" id="WP_008330237.1">
    <property type="nucleotide sequence ID" value="NZ_CH902578.1"/>
</dbReference>
<keyword evidence="3" id="KW-1185">Reference proteome</keyword>
<name>A3VIJ5_9RHOB</name>
<dbReference type="SUPFAM" id="SSF46785">
    <property type="entry name" value="Winged helix' DNA-binding domain"/>
    <property type="match status" value="1"/>
</dbReference>